<feature type="transmembrane region" description="Helical" evidence="5">
    <location>
        <begin position="35"/>
        <end position="54"/>
    </location>
</feature>
<reference evidence="7" key="3">
    <citation type="submission" date="2020-03" db="EMBL/GenBank/DDBJ databases">
        <title>A mixture of massive structural variations and highly conserved coding sequences in Ustilaginoidea virens genome.</title>
        <authorList>
            <person name="Zhang K."/>
            <person name="Zhao Z."/>
            <person name="Zhang Z."/>
            <person name="Li Y."/>
            <person name="Hsiang T."/>
            <person name="Sun W."/>
        </authorList>
    </citation>
    <scope>NUCLEOTIDE SEQUENCE</scope>
    <source>
        <strain evidence="7">UV-8b</strain>
    </source>
</reference>
<reference evidence="9" key="2">
    <citation type="journal article" date="2016" name="Genome Announc.">
        <title>Genome sequence of Ustilaginoidea virens IPU010, a rice pathogenic fungus causing false smut.</title>
        <authorList>
            <person name="Kumagai T."/>
            <person name="Ishii T."/>
            <person name="Terai G."/>
            <person name="Umemura M."/>
            <person name="Machida M."/>
            <person name="Asai K."/>
        </authorList>
    </citation>
    <scope>NUCLEOTIDE SEQUENCE [LARGE SCALE GENOMIC DNA]</scope>
    <source>
        <strain evidence="9">IPU010</strain>
    </source>
</reference>
<dbReference type="PANTHER" id="PTHR30266:SF2">
    <property type="entry name" value="LARGE-CONDUCTANCE MECHANOSENSITIVE CHANNEL"/>
    <property type="match status" value="1"/>
</dbReference>
<evidence type="ECO:0000313" key="7">
    <source>
        <dbReference type="EMBL" id="QUC22571.1"/>
    </source>
</evidence>
<dbReference type="OrthoDB" id="10010920at2759"/>
<feature type="transmembrane region" description="Helical" evidence="5">
    <location>
        <begin position="120"/>
        <end position="144"/>
    </location>
</feature>
<dbReference type="SUPFAM" id="SSF81330">
    <property type="entry name" value="Gated mechanosensitive channel"/>
    <property type="match status" value="1"/>
</dbReference>
<dbReference type="GO" id="GO:0016020">
    <property type="term" value="C:membrane"/>
    <property type="evidence" value="ECO:0007669"/>
    <property type="project" value="UniProtKB-SubCell"/>
</dbReference>
<dbReference type="InterPro" id="IPR036019">
    <property type="entry name" value="MscL_channel"/>
</dbReference>
<dbReference type="AlphaFoldDB" id="A0A1B5L050"/>
<protein>
    <recommendedName>
        <fullName evidence="10">Large-conductance mechanosensitive channel</fullName>
    </recommendedName>
</protein>
<evidence type="ECO:0000256" key="3">
    <source>
        <dbReference type="ARBA" id="ARBA00022989"/>
    </source>
</evidence>
<dbReference type="Pfam" id="PF01741">
    <property type="entry name" value="MscL"/>
    <property type="match status" value="1"/>
</dbReference>
<evidence type="ECO:0000313" key="8">
    <source>
        <dbReference type="Proteomes" id="UP000027002"/>
    </source>
</evidence>
<gene>
    <name evidence="7" type="ORF">UV8b_06812</name>
    <name evidence="6" type="ORF">UVI_02057940</name>
</gene>
<keyword evidence="3 5" id="KW-1133">Transmembrane helix</keyword>
<dbReference type="Gene3D" id="1.10.1200.120">
    <property type="entry name" value="Large-conductance mechanosensitive channel, MscL, domain 1"/>
    <property type="match status" value="1"/>
</dbReference>
<dbReference type="GeneID" id="66067589"/>
<evidence type="ECO:0000256" key="2">
    <source>
        <dbReference type="ARBA" id="ARBA00022692"/>
    </source>
</evidence>
<evidence type="ECO:0000256" key="4">
    <source>
        <dbReference type="ARBA" id="ARBA00023136"/>
    </source>
</evidence>
<dbReference type="GO" id="GO:0008381">
    <property type="term" value="F:mechanosensitive monoatomic ion channel activity"/>
    <property type="evidence" value="ECO:0007669"/>
    <property type="project" value="TreeGrafter"/>
</dbReference>
<sequence>MPSDTDTEPGRTEADSLLGRTGHNVKRFFDGFIDFAFQGNILEIAFGLIIANIFTDLVKSFVSDVLMPPLSVVFPVNRNIEQKFAVLRPGPGKGRNATGGYNTLAQALDDGAVVLAYGAFVYQLVSFAAVGVALYGLAHVYTWVSRDPVIKHTKKCAYCRKRINEKCLRCMNCTSWQDGREDRDG</sequence>
<dbReference type="RefSeq" id="XP_043000244.1">
    <property type="nucleotide sequence ID" value="XM_043144309.1"/>
</dbReference>
<proteinExistence type="predicted"/>
<accession>A0A1B5L050</accession>
<keyword evidence="2 5" id="KW-0812">Transmembrane</keyword>
<evidence type="ECO:0000313" key="6">
    <source>
        <dbReference type="EMBL" id="GAO16758.1"/>
    </source>
</evidence>
<dbReference type="InterPro" id="IPR037673">
    <property type="entry name" value="MSC/AndL"/>
</dbReference>
<dbReference type="Proteomes" id="UP000027002">
    <property type="component" value="Chromosome 5"/>
</dbReference>
<dbReference type="PANTHER" id="PTHR30266">
    <property type="entry name" value="MECHANOSENSITIVE CHANNEL MSCL"/>
    <property type="match status" value="1"/>
</dbReference>
<name>A0A1B5L050_USTVR</name>
<evidence type="ECO:0000256" key="1">
    <source>
        <dbReference type="ARBA" id="ARBA00004141"/>
    </source>
</evidence>
<reference evidence="6" key="1">
    <citation type="journal article" date="2016" name="Genome Announc.">
        <title>Genome Sequence of Ustilaginoidea virens IPU010, a Rice Pathogenic Fungus Causing False Smut.</title>
        <authorList>
            <person name="Kumagai T."/>
            <person name="Ishii T."/>
            <person name="Terai G."/>
            <person name="Umemura M."/>
            <person name="Machida M."/>
            <person name="Asai K."/>
        </authorList>
    </citation>
    <scope>NUCLEOTIDE SEQUENCE [LARGE SCALE GENOMIC DNA]</scope>
    <source>
        <strain evidence="6">IPU010</strain>
    </source>
</reference>
<keyword evidence="4 5" id="KW-0472">Membrane</keyword>
<evidence type="ECO:0000256" key="5">
    <source>
        <dbReference type="SAM" id="Phobius"/>
    </source>
</evidence>
<comment type="subcellular location">
    <subcellularLocation>
        <location evidence="1">Membrane</location>
        <topology evidence="1">Multi-pass membrane protein</topology>
    </subcellularLocation>
</comment>
<dbReference type="EMBL" id="CP072757">
    <property type="protein sequence ID" value="QUC22571.1"/>
    <property type="molecule type" value="Genomic_DNA"/>
</dbReference>
<evidence type="ECO:0008006" key="10">
    <source>
        <dbReference type="Google" id="ProtNLM"/>
    </source>
</evidence>
<evidence type="ECO:0000313" key="9">
    <source>
        <dbReference type="Proteomes" id="UP000054053"/>
    </source>
</evidence>
<dbReference type="KEGG" id="uvi:66067589"/>
<dbReference type="Proteomes" id="UP000054053">
    <property type="component" value="Unassembled WGS sequence"/>
</dbReference>
<dbReference type="EMBL" id="BBTG02000053">
    <property type="protein sequence ID" value="GAO16758.1"/>
    <property type="molecule type" value="Genomic_DNA"/>
</dbReference>
<organism evidence="6 9">
    <name type="scientific">Ustilaginoidea virens</name>
    <name type="common">Rice false smut fungus</name>
    <name type="synonym">Villosiclava virens</name>
    <dbReference type="NCBI Taxonomy" id="1159556"/>
    <lineage>
        <taxon>Eukaryota</taxon>
        <taxon>Fungi</taxon>
        <taxon>Dikarya</taxon>
        <taxon>Ascomycota</taxon>
        <taxon>Pezizomycotina</taxon>
        <taxon>Sordariomycetes</taxon>
        <taxon>Hypocreomycetidae</taxon>
        <taxon>Hypocreales</taxon>
        <taxon>Clavicipitaceae</taxon>
        <taxon>Ustilaginoidea</taxon>
    </lineage>
</organism>
<keyword evidence="8" id="KW-1185">Reference proteome</keyword>